<dbReference type="Proteomes" id="UP000503330">
    <property type="component" value="Chromosome"/>
</dbReference>
<dbReference type="Pfam" id="PF01966">
    <property type="entry name" value="HD"/>
    <property type="match status" value="1"/>
</dbReference>
<dbReference type="InterPro" id="IPR006674">
    <property type="entry name" value="HD_domain"/>
</dbReference>
<dbReference type="InterPro" id="IPR023293">
    <property type="entry name" value="dGTP_triP_hydro_central_sf"/>
</dbReference>
<gene>
    <name evidence="3" type="ORF">G4D54_21000</name>
</gene>
<dbReference type="InterPro" id="IPR027432">
    <property type="entry name" value="dGTP_triphosphohydrolase_C"/>
</dbReference>
<dbReference type="InterPro" id="IPR050135">
    <property type="entry name" value="dGTPase-like"/>
</dbReference>
<dbReference type="PANTHER" id="PTHR11373">
    <property type="entry name" value="DEOXYNUCLEOSIDE TRIPHOSPHATE TRIPHOSPHOHYDROLASE"/>
    <property type="match status" value="1"/>
</dbReference>
<dbReference type="CDD" id="cd00077">
    <property type="entry name" value="HDc"/>
    <property type="match status" value="1"/>
</dbReference>
<dbReference type="PROSITE" id="PS51831">
    <property type="entry name" value="HD"/>
    <property type="match status" value="1"/>
</dbReference>
<proteinExistence type="predicted"/>
<reference evidence="3 4" key="1">
    <citation type="submission" date="2020-02" db="EMBL/GenBank/DDBJ databases">
        <authorList>
            <person name="Kociolek L.K."/>
            <person name="Ozer E.A."/>
        </authorList>
    </citation>
    <scope>NUCLEOTIDE SEQUENCE [LARGE SCALE GENOMIC DNA]</scope>
    <source>
        <strain evidence="3 4">ATCC 14501</strain>
    </source>
</reference>
<protein>
    <submittedName>
        <fullName evidence="3">Deoxyguanosinetriphosphate triphosphohydrolase</fullName>
    </submittedName>
</protein>
<dbReference type="EMBL" id="CP048838">
    <property type="protein sequence ID" value="QJA04734.1"/>
    <property type="molecule type" value="Genomic_DNA"/>
</dbReference>
<evidence type="ECO:0000313" key="3">
    <source>
        <dbReference type="EMBL" id="QJA04734.1"/>
    </source>
</evidence>
<evidence type="ECO:0000256" key="1">
    <source>
        <dbReference type="ARBA" id="ARBA00022801"/>
    </source>
</evidence>
<sequence>MNWEALLSDERLAAIPLEEFDKELRDEFEKDQQTVIQSAAFRRLQDKTQVFPLDKNDFVRTRLTHSLETAFTAKQLANLTRKRLKKYNRVSMHETESMPDILFCAGLLHDIGNPPFGHFGETIIRDWFRNHLKELMYGEESVYSLLSKQQRMDLENFEGNAQALRSILKLPFSDSEFGMNLTAAVINTLIKYPCCSKDIDDKAENIQYHKMGFFQADEELVQRICRKTGTLAVGSYVRHPLTFLLEAADDISYGVADVEDSFKKGLFSYHQLRKKIADKIQKYDKNDKYYYVKEAQQKLTELYVKGLELCSSVKDAEMYAVQNWLQYIKGWLMWCAAYSFSINYTAIMKGEYHKELLEDTYHEKTLEILKETAKDYAFTHTSIMKLEISAHKLLNSLLDKFVPAIIYFDCKNAGFKQQKIDKKVTSLLSSNHVANYRKEASKLEGEYKERDALYLRLLLVTDFLSGMTDTYAKTLYHELDAID</sequence>
<evidence type="ECO:0000313" key="4">
    <source>
        <dbReference type="Proteomes" id="UP000503330"/>
    </source>
</evidence>
<dbReference type="GO" id="GO:0006203">
    <property type="term" value="P:dGTP catabolic process"/>
    <property type="evidence" value="ECO:0007669"/>
    <property type="project" value="TreeGrafter"/>
</dbReference>
<accession>A0AAP9ML50</accession>
<dbReference type="NCBIfam" id="TIGR01353">
    <property type="entry name" value="dGTP_triPase"/>
    <property type="match status" value="1"/>
</dbReference>
<dbReference type="RefSeq" id="WP_002606184.1">
    <property type="nucleotide sequence ID" value="NZ_BAAACC010000014.1"/>
</dbReference>
<dbReference type="GeneID" id="61928071"/>
<organism evidence="3 4">
    <name type="scientific">Clostridium innocuum</name>
    <dbReference type="NCBI Taxonomy" id="1522"/>
    <lineage>
        <taxon>Bacteria</taxon>
        <taxon>Bacillati</taxon>
        <taxon>Bacillota</taxon>
        <taxon>Clostridia</taxon>
        <taxon>Eubacteriales</taxon>
        <taxon>Clostridiaceae</taxon>
        <taxon>Clostridium</taxon>
    </lineage>
</organism>
<dbReference type="Gene3D" id="1.10.3550.10">
    <property type="entry name" value="eoxyguanosinetriphosphate triphosphohydrolase domain-like"/>
    <property type="match status" value="1"/>
</dbReference>
<dbReference type="GO" id="GO:0008832">
    <property type="term" value="F:dGTPase activity"/>
    <property type="evidence" value="ECO:0007669"/>
    <property type="project" value="TreeGrafter"/>
</dbReference>
<dbReference type="NCBIfam" id="NF002205">
    <property type="entry name" value="PRK01096.1"/>
    <property type="match status" value="1"/>
</dbReference>
<dbReference type="InterPro" id="IPR003607">
    <property type="entry name" value="HD/PDEase_dom"/>
</dbReference>
<dbReference type="PANTHER" id="PTHR11373:SF32">
    <property type="entry name" value="DEOXYGUANOSINETRIPHOSPHATE TRIPHOSPHOHYDROLASE"/>
    <property type="match status" value="1"/>
</dbReference>
<dbReference type="SUPFAM" id="SSF109604">
    <property type="entry name" value="HD-domain/PDEase-like"/>
    <property type="match status" value="1"/>
</dbReference>
<dbReference type="InterPro" id="IPR006261">
    <property type="entry name" value="dGTPase"/>
</dbReference>
<dbReference type="Gene3D" id="1.10.3410.10">
    <property type="entry name" value="putative deoxyguanosinetriphosphate triphosphohydrolase like domain"/>
    <property type="match status" value="1"/>
</dbReference>
<keyword evidence="1" id="KW-0378">Hydrolase</keyword>
<evidence type="ECO:0000259" key="2">
    <source>
        <dbReference type="PROSITE" id="PS51831"/>
    </source>
</evidence>
<feature type="domain" description="HD" evidence="2">
    <location>
        <begin position="62"/>
        <end position="254"/>
    </location>
</feature>
<name>A0AAP9ML50_CLOIN</name>
<dbReference type="AlphaFoldDB" id="A0AAP9ML50"/>
<dbReference type="SMART" id="SM00471">
    <property type="entry name" value="HDc"/>
    <property type="match status" value="1"/>
</dbReference>
<dbReference type="Gene3D" id="1.10.3210.10">
    <property type="entry name" value="Hypothetical protein af1432"/>
    <property type="match status" value="1"/>
</dbReference>